<organism evidence="4 5">
    <name type="scientific">Caballeronia choica</name>
    <dbReference type="NCBI Taxonomy" id="326476"/>
    <lineage>
        <taxon>Bacteria</taxon>
        <taxon>Pseudomonadati</taxon>
        <taxon>Pseudomonadota</taxon>
        <taxon>Betaproteobacteria</taxon>
        <taxon>Burkholderiales</taxon>
        <taxon>Burkholderiaceae</taxon>
        <taxon>Caballeronia</taxon>
    </lineage>
</organism>
<keyword evidence="2" id="KW-0732">Signal</keyword>
<dbReference type="InterPro" id="IPR001279">
    <property type="entry name" value="Metallo-B-lactamas"/>
</dbReference>
<evidence type="ECO:0000259" key="3">
    <source>
        <dbReference type="Pfam" id="PF12706"/>
    </source>
</evidence>
<dbReference type="Pfam" id="PF12706">
    <property type="entry name" value="Lactamase_B_2"/>
    <property type="match status" value="1"/>
</dbReference>
<dbReference type="Proteomes" id="UP000054770">
    <property type="component" value="Unassembled WGS sequence"/>
</dbReference>
<dbReference type="SUPFAM" id="SSF56281">
    <property type="entry name" value="Metallo-hydrolase/oxidoreductase"/>
    <property type="match status" value="1"/>
</dbReference>
<dbReference type="CDD" id="cd16283">
    <property type="entry name" value="RomA-like_MBL-fold"/>
    <property type="match status" value="1"/>
</dbReference>
<evidence type="ECO:0000313" key="4">
    <source>
        <dbReference type="EMBL" id="SAL70527.1"/>
    </source>
</evidence>
<feature type="region of interest" description="Disordered" evidence="1">
    <location>
        <begin position="25"/>
        <end position="48"/>
    </location>
</feature>
<proteinExistence type="predicted"/>
<accession>A0A158JNX6</accession>
<feature type="signal peptide" evidence="2">
    <location>
        <begin position="1"/>
        <end position="26"/>
    </location>
</feature>
<name>A0A158JNX6_9BURK</name>
<protein>
    <submittedName>
        <fullName evidence="4">Zn-dependent hydrolase of the beta-lactamase fold-like protein</fullName>
    </submittedName>
</protein>
<dbReference type="AlphaFoldDB" id="A0A158JNX6"/>
<evidence type="ECO:0000313" key="5">
    <source>
        <dbReference type="Proteomes" id="UP000054770"/>
    </source>
</evidence>
<dbReference type="GO" id="GO:0005737">
    <property type="term" value="C:cytoplasm"/>
    <property type="evidence" value="ECO:0007669"/>
    <property type="project" value="TreeGrafter"/>
</dbReference>
<feature type="compositionally biased region" description="Low complexity" evidence="1">
    <location>
        <begin position="25"/>
        <end position="41"/>
    </location>
</feature>
<dbReference type="Gene3D" id="3.60.15.10">
    <property type="entry name" value="Ribonuclease Z/Hydroxyacylglutathione hydrolase-like"/>
    <property type="match status" value="1"/>
</dbReference>
<evidence type="ECO:0000256" key="1">
    <source>
        <dbReference type="SAM" id="MobiDB-lite"/>
    </source>
</evidence>
<keyword evidence="5" id="KW-1185">Reference proteome</keyword>
<dbReference type="EMBL" id="FCON02000045">
    <property type="protein sequence ID" value="SAL70527.1"/>
    <property type="molecule type" value="Genomic_DNA"/>
</dbReference>
<gene>
    <name evidence="4" type="ORF">AWB68_04055</name>
</gene>
<comment type="caution">
    <text evidence="4">The sequence shown here is derived from an EMBL/GenBank/DDBJ whole genome shotgun (WGS) entry which is preliminary data.</text>
</comment>
<dbReference type="RefSeq" id="WP_374729587.1">
    <property type="nucleotide sequence ID" value="NZ_FCON02000045.1"/>
</dbReference>
<dbReference type="InterPro" id="IPR036866">
    <property type="entry name" value="RibonucZ/Hydroxyglut_hydro"/>
</dbReference>
<dbReference type="PROSITE" id="PS51257">
    <property type="entry name" value="PROKAR_LIPOPROTEIN"/>
    <property type="match status" value="1"/>
</dbReference>
<feature type="domain" description="Metallo-beta-lactamase" evidence="3">
    <location>
        <begin position="127"/>
        <end position="330"/>
    </location>
</feature>
<dbReference type="PANTHER" id="PTHR15032:SF4">
    <property type="entry name" value="N-ACYL-PHOSPHATIDYLETHANOLAMINE-HYDROLYZING PHOSPHOLIPASE D"/>
    <property type="match status" value="1"/>
</dbReference>
<feature type="chain" id="PRO_5011113270" evidence="2">
    <location>
        <begin position="27"/>
        <end position="384"/>
    </location>
</feature>
<dbReference type="GO" id="GO:0016787">
    <property type="term" value="F:hydrolase activity"/>
    <property type="evidence" value="ECO:0007669"/>
    <property type="project" value="UniProtKB-KW"/>
</dbReference>
<dbReference type="PANTHER" id="PTHR15032">
    <property type="entry name" value="N-ACYL-PHOSPHATIDYLETHANOLAMINE-HYDROLYZING PHOSPHOLIPASE D"/>
    <property type="match status" value="1"/>
</dbReference>
<reference evidence="4" key="1">
    <citation type="submission" date="2016-01" db="EMBL/GenBank/DDBJ databases">
        <authorList>
            <person name="Peeters C."/>
        </authorList>
    </citation>
    <scope>NUCLEOTIDE SEQUENCE [LARGE SCALE GENOMIC DNA]</scope>
    <source>
        <strain evidence="4">LMG 22940</strain>
    </source>
</reference>
<sequence>MSLLRGRAHGAFVLCALLSACGGAPAQSQSQSSSPSPSPSQDEMRPPLHHARHTASGYVNNYGDLPHESLLKWRWERWKEGLPKPPANGYHFPLDHPDVAWLKANRTVDTLTWIGHATALVQVDGVNILTDPVFSQRASPVSFAGPERKVPPGLSIAELPHIDVVLISHNHYDHLDTASVQALNAQAGGPPLFLVPLGIRKWMADKGISNARELDWSDATHAAGLDFWFVPSQHWSARSLTDRAETLWGGWVVRTPPGAARPYSFCFVGDTGYSKDFKDIGEAFGGFDLALIPIGAYAPRWFMHAQHVDPQEAVQIFSDLHAKKAIGIHWGTFELADDPLDEPPRLLAEAVAKAGLSSDAFTVLRHGQTIRLDDASPSRDARSP</sequence>
<evidence type="ECO:0000256" key="2">
    <source>
        <dbReference type="SAM" id="SignalP"/>
    </source>
</evidence>